<evidence type="ECO:0000256" key="2">
    <source>
        <dbReference type="ARBA" id="ARBA00022898"/>
    </source>
</evidence>
<keyword evidence="5" id="KW-1185">Reference proteome</keyword>
<dbReference type="InterPro" id="IPR015422">
    <property type="entry name" value="PyrdxlP-dep_Trfase_small"/>
</dbReference>
<keyword evidence="2 3" id="KW-0663">Pyridoxal phosphate</keyword>
<dbReference type="GO" id="GO:0008483">
    <property type="term" value="F:transaminase activity"/>
    <property type="evidence" value="ECO:0007669"/>
    <property type="project" value="UniProtKB-KW"/>
</dbReference>
<comment type="cofactor">
    <cofactor evidence="1">
        <name>pyridoxal 5'-phosphate</name>
        <dbReference type="ChEBI" id="CHEBI:597326"/>
    </cofactor>
</comment>
<dbReference type="EMBL" id="AP014862">
    <property type="protein sequence ID" value="BAU77349.1"/>
    <property type="molecule type" value="Genomic_DNA"/>
</dbReference>
<dbReference type="InterPro" id="IPR015424">
    <property type="entry name" value="PyrdxlP-dep_Trfase"/>
</dbReference>
<reference evidence="4 5" key="2">
    <citation type="journal article" date="2017" name="Int. J. Syst. Evol. Microbiol.">
        <title>Pseudomonas furukawaii sp. nov., a polychlorinated biphenyl-degrading bacterium isolated from biphenyl-contaminated soil in Japan.</title>
        <authorList>
            <person name="Kimura N."/>
            <person name="Watanabe T."/>
            <person name="Suenaga H."/>
            <person name="Fujihara H."/>
            <person name="Futagami T."/>
            <person name="Goto M."/>
            <person name="Hanada S."/>
            <person name="Hirose J."/>
        </authorList>
    </citation>
    <scope>NUCLEOTIDE SEQUENCE [LARGE SCALE GENOMIC DNA]</scope>
    <source>
        <strain evidence="5">DSM 10086 / NBRC 110670 / KF707</strain>
    </source>
</reference>
<dbReference type="PANTHER" id="PTHR43713">
    <property type="entry name" value="GLUTAMATE-1-SEMIALDEHYDE 2,1-AMINOMUTASE"/>
    <property type="match status" value="1"/>
</dbReference>
<dbReference type="Gene3D" id="3.40.640.10">
    <property type="entry name" value="Type I PLP-dependent aspartate aminotransferase-like (Major domain)"/>
    <property type="match status" value="1"/>
</dbReference>
<dbReference type="SUPFAM" id="SSF53383">
    <property type="entry name" value="PLP-dependent transferases"/>
    <property type="match status" value="1"/>
</dbReference>
<evidence type="ECO:0000256" key="1">
    <source>
        <dbReference type="ARBA" id="ARBA00001933"/>
    </source>
</evidence>
<dbReference type="Proteomes" id="UP000218554">
    <property type="component" value="Chromosome"/>
</dbReference>
<gene>
    <name evidence="4" type="ORF">KF707C_56610</name>
</gene>
<protein>
    <submittedName>
        <fullName evidence="4">Aminotransferase class-III</fullName>
    </submittedName>
</protein>
<evidence type="ECO:0000313" key="4">
    <source>
        <dbReference type="EMBL" id="BAU77349.1"/>
    </source>
</evidence>
<proteinExistence type="inferred from homology"/>
<dbReference type="InterPro" id="IPR015421">
    <property type="entry name" value="PyrdxlP-dep_Trfase_major"/>
</dbReference>
<dbReference type="Gene3D" id="3.90.1150.10">
    <property type="entry name" value="Aspartate Aminotransferase, domain 1"/>
    <property type="match status" value="1"/>
</dbReference>
<evidence type="ECO:0000256" key="3">
    <source>
        <dbReference type="RuleBase" id="RU003560"/>
    </source>
</evidence>
<evidence type="ECO:0000313" key="5">
    <source>
        <dbReference type="Proteomes" id="UP000218554"/>
    </source>
</evidence>
<accession>A0AAD1C759</accession>
<keyword evidence="4" id="KW-0808">Transferase</keyword>
<organism evidence="4 5">
    <name type="scientific">Metapseudomonas furukawaii</name>
    <name type="common">Pseudomonas furukawaii</name>
    <dbReference type="NCBI Taxonomy" id="1149133"/>
    <lineage>
        <taxon>Bacteria</taxon>
        <taxon>Pseudomonadati</taxon>
        <taxon>Pseudomonadota</taxon>
        <taxon>Gammaproteobacteria</taxon>
        <taxon>Pseudomonadales</taxon>
        <taxon>Pseudomonadaceae</taxon>
        <taxon>Metapseudomonas</taxon>
    </lineage>
</organism>
<keyword evidence="4" id="KW-0032">Aminotransferase</keyword>
<dbReference type="PANTHER" id="PTHR43713:SF3">
    <property type="entry name" value="GLUTAMATE-1-SEMIALDEHYDE 2,1-AMINOMUTASE 1, CHLOROPLASTIC-RELATED"/>
    <property type="match status" value="1"/>
</dbReference>
<sequence length="473" mass="51825">MCRNSNEVFNMTASGISQAAVETFAARERTRFLERNPKSVALAERARHSLYAGVPMHWMADWSTPCPLFVERAKGARFYDVDGHEYIDFCLGDTGTMFGHSPDPVARAIAEQAGNGLTTMLPGEDAVVCGELLAARFGLPFWQVTATATDSNRYVLRWARAVTGRKTLLVFDGCYHGTVDDVMVRCRDGETVHRSGLVGQAYDLTQYSRAIPFNDVEALEAALAQGDVCALLCEPAMTNIGMVLPDPGFMQKCRELTRQYGSLLIIDETHTISTDIGGCTRLWNLDPDFFVVGKPIAGGVPCGIFGCSAEMAERMAASRKQAQEDSHGHGHSGMGTTLSANALAMHCMRANLEEVMTQAAYDHMLPLARRLADGFRRLIARHGLKWSVTELGARSEFQFCPVSPRTGAEAEAAFHDELQMALHLYLINRGILITPFHNMTLCCPDTSEADVDRLIDTLDQAIAELLAIPGARL</sequence>
<dbReference type="InterPro" id="IPR005814">
    <property type="entry name" value="Aminotrans_3"/>
</dbReference>
<dbReference type="KEGG" id="pfuw:KF707C_56610"/>
<reference evidence="5" key="1">
    <citation type="submission" date="2015-05" db="EMBL/GenBank/DDBJ databases">
        <title>Draft genome sequencing of a biphenyl-degrading bacterium, Pseudomonas balearica KF707 (=NBRC110670).</title>
        <authorList>
            <person name="Kimura N."/>
            <person name="Hirose J."/>
            <person name="Watanabe T."/>
            <person name="Suenaga H."/>
            <person name="Fujihara H."/>
            <person name="Noguchi M."/>
            <person name="Hashimoto M."/>
            <person name="Shimodaira J."/>
            <person name="Tsuchikane K."/>
            <person name="Hosoyama A."/>
            <person name="Yamazoe A."/>
            <person name="Fujita N."/>
            <person name="Furukawa K."/>
        </authorList>
    </citation>
    <scope>NUCLEOTIDE SEQUENCE [LARGE SCALE GENOMIC DNA]</scope>
    <source>
        <strain evidence="5">DSM 10086 / NBRC 110670 / KF707</strain>
    </source>
</reference>
<dbReference type="NCBIfam" id="NF005453">
    <property type="entry name" value="PRK07046.1"/>
    <property type="match status" value="1"/>
</dbReference>
<name>A0AAD1C759_METFU</name>
<comment type="similarity">
    <text evidence="3">Belongs to the class-III pyridoxal-phosphate-dependent aminotransferase family.</text>
</comment>
<dbReference type="GO" id="GO:0030170">
    <property type="term" value="F:pyridoxal phosphate binding"/>
    <property type="evidence" value="ECO:0007669"/>
    <property type="project" value="InterPro"/>
</dbReference>
<dbReference type="Pfam" id="PF00202">
    <property type="entry name" value="Aminotran_3"/>
    <property type="match status" value="1"/>
</dbReference>
<dbReference type="AlphaFoldDB" id="A0AAD1C759"/>
<dbReference type="CDD" id="cd00610">
    <property type="entry name" value="OAT_like"/>
    <property type="match status" value="1"/>
</dbReference>